<dbReference type="EMBL" id="BDQI01000034">
    <property type="protein sequence ID" value="GAX57298.1"/>
    <property type="molecule type" value="Genomic_DNA"/>
</dbReference>
<dbReference type="RefSeq" id="WP_201264483.1">
    <property type="nucleotide sequence ID" value="NZ_BDQI01000034.1"/>
</dbReference>
<evidence type="ECO:0000313" key="2">
    <source>
        <dbReference type="EMBL" id="GAX57298.1"/>
    </source>
</evidence>
<protein>
    <submittedName>
        <fullName evidence="2">Uncharacterized protein</fullName>
    </submittedName>
</protein>
<evidence type="ECO:0000313" key="3">
    <source>
        <dbReference type="Proteomes" id="UP000217446"/>
    </source>
</evidence>
<dbReference type="STRING" id="1963.AQJ27_44985"/>
<gene>
    <name evidence="2" type="ORF">SO3561_08868</name>
</gene>
<organism evidence="2 3">
    <name type="scientific">Streptomyces olivochromogenes</name>
    <dbReference type="NCBI Taxonomy" id="1963"/>
    <lineage>
        <taxon>Bacteria</taxon>
        <taxon>Bacillati</taxon>
        <taxon>Actinomycetota</taxon>
        <taxon>Actinomycetes</taxon>
        <taxon>Kitasatosporales</taxon>
        <taxon>Streptomycetaceae</taxon>
        <taxon>Streptomyces</taxon>
    </lineage>
</organism>
<accession>A0A250VST0</accession>
<keyword evidence="3" id="KW-1185">Reference proteome</keyword>
<name>A0A250VST0_STROL</name>
<proteinExistence type="predicted"/>
<comment type="caution">
    <text evidence="2">The sequence shown here is derived from an EMBL/GenBank/DDBJ whole genome shotgun (WGS) entry which is preliminary data.</text>
</comment>
<dbReference type="Proteomes" id="UP000217446">
    <property type="component" value="Unassembled WGS sequence"/>
</dbReference>
<dbReference type="InterPro" id="IPR045677">
    <property type="entry name" value="DUF6197"/>
</dbReference>
<feature type="compositionally biased region" description="Pro residues" evidence="1">
    <location>
        <begin position="33"/>
        <end position="43"/>
    </location>
</feature>
<evidence type="ECO:0000256" key="1">
    <source>
        <dbReference type="SAM" id="MobiDB-lite"/>
    </source>
</evidence>
<feature type="compositionally biased region" description="Low complexity" evidence="1">
    <location>
        <begin position="9"/>
        <end position="32"/>
    </location>
</feature>
<sequence length="172" mass="18812">MRTAPTIPPQASRTATPSAAPARPAPTRTPVAAPRPVPAPVPETPSWSHRFLPATVRGLLADLGWWQNPTPQRPSTHLEQTLALLRRYGWCQSVDVTPTGRMCVRGAQNLLQKTGHVTPAARERAVEYMQAALAQAGIGMQFFTWNDLPDQQFPAVETLLTHAARLARQNGE</sequence>
<dbReference type="Pfam" id="PF19698">
    <property type="entry name" value="DUF6197"/>
    <property type="match status" value="1"/>
</dbReference>
<feature type="region of interest" description="Disordered" evidence="1">
    <location>
        <begin position="1"/>
        <end position="44"/>
    </location>
</feature>
<reference evidence="3" key="1">
    <citation type="submission" date="2017-05" db="EMBL/GenBank/DDBJ databases">
        <title>Streptomyces olivochromogenes NBRC 3561 whole genome shotgun sequence.</title>
        <authorList>
            <person name="Dohra H."/>
            <person name="Kodani S."/>
        </authorList>
    </citation>
    <scope>NUCLEOTIDE SEQUENCE [LARGE SCALE GENOMIC DNA]</scope>
    <source>
        <strain evidence="3">NBRC 3561</strain>
    </source>
</reference>
<dbReference type="AlphaFoldDB" id="A0A250VST0"/>